<reference evidence="3 4" key="1">
    <citation type="submission" date="2018-10" db="EMBL/GenBank/DDBJ databases">
        <title>Sequencing the genomes of 1000 actinobacteria strains.</title>
        <authorList>
            <person name="Klenk H.-P."/>
        </authorList>
    </citation>
    <scope>NUCLEOTIDE SEQUENCE [LARGE SCALE GENOMIC DNA]</scope>
    <source>
        <strain evidence="3 4">DSM 43911</strain>
    </source>
</reference>
<keyword evidence="4" id="KW-1185">Reference proteome</keyword>
<dbReference type="SUPFAM" id="SSF51182">
    <property type="entry name" value="RmlC-like cupins"/>
    <property type="match status" value="1"/>
</dbReference>
<sequence>MTGGLVVGDTAAASAVQDVHGAAGASEWKCFARRTWLSGDWEAVEWARIPAGGVSGEHKHSRTEEVYFILSGRGEILLDGVATEVGPGDVVLTGLGTTHGLRALGDEGVTWLVVEVLGPRTAAVLRGEAS</sequence>
<dbReference type="InterPro" id="IPR051610">
    <property type="entry name" value="GPI/OXD"/>
</dbReference>
<dbReference type="PANTHER" id="PTHR35848:SF6">
    <property type="entry name" value="CUPIN TYPE-2 DOMAIN-CONTAINING PROTEIN"/>
    <property type="match status" value="1"/>
</dbReference>
<evidence type="ECO:0000313" key="4">
    <source>
        <dbReference type="Proteomes" id="UP000272729"/>
    </source>
</evidence>
<organism evidence="3 4">
    <name type="scientific">Saccharothrix variisporea</name>
    <dbReference type="NCBI Taxonomy" id="543527"/>
    <lineage>
        <taxon>Bacteria</taxon>
        <taxon>Bacillati</taxon>
        <taxon>Actinomycetota</taxon>
        <taxon>Actinomycetes</taxon>
        <taxon>Pseudonocardiales</taxon>
        <taxon>Pseudonocardiaceae</taxon>
        <taxon>Saccharothrix</taxon>
    </lineage>
</organism>
<feature type="domain" description="Cupin type-2" evidence="2">
    <location>
        <begin position="47"/>
        <end position="114"/>
    </location>
</feature>
<dbReference type="AlphaFoldDB" id="A0A495XIV5"/>
<dbReference type="Gene3D" id="2.60.120.10">
    <property type="entry name" value="Jelly Rolls"/>
    <property type="match status" value="1"/>
</dbReference>
<dbReference type="Proteomes" id="UP000272729">
    <property type="component" value="Unassembled WGS sequence"/>
</dbReference>
<dbReference type="Pfam" id="PF07883">
    <property type="entry name" value="Cupin_2"/>
    <property type="match status" value="1"/>
</dbReference>
<keyword evidence="1" id="KW-0479">Metal-binding</keyword>
<evidence type="ECO:0000256" key="1">
    <source>
        <dbReference type="ARBA" id="ARBA00022723"/>
    </source>
</evidence>
<gene>
    <name evidence="3" type="ORF">DFJ66_6018</name>
</gene>
<evidence type="ECO:0000313" key="3">
    <source>
        <dbReference type="EMBL" id="RKT72694.1"/>
    </source>
</evidence>
<dbReference type="RefSeq" id="WP_170199733.1">
    <property type="nucleotide sequence ID" value="NZ_JBIUBA010000056.1"/>
</dbReference>
<dbReference type="InterPro" id="IPR014710">
    <property type="entry name" value="RmlC-like_jellyroll"/>
</dbReference>
<dbReference type="InterPro" id="IPR013096">
    <property type="entry name" value="Cupin_2"/>
</dbReference>
<accession>A0A495XIV5</accession>
<protein>
    <submittedName>
        <fullName evidence="3">Cupin domain</fullName>
    </submittedName>
</protein>
<comment type="caution">
    <text evidence="3">The sequence shown here is derived from an EMBL/GenBank/DDBJ whole genome shotgun (WGS) entry which is preliminary data.</text>
</comment>
<proteinExistence type="predicted"/>
<dbReference type="InterPro" id="IPR011051">
    <property type="entry name" value="RmlC_Cupin_sf"/>
</dbReference>
<dbReference type="EMBL" id="RBXR01000001">
    <property type="protein sequence ID" value="RKT72694.1"/>
    <property type="molecule type" value="Genomic_DNA"/>
</dbReference>
<evidence type="ECO:0000259" key="2">
    <source>
        <dbReference type="Pfam" id="PF07883"/>
    </source>
</evidence>
<name>A0A495XIV5_9PSEU</name>
<dbReference type="GO" id="GO:0046872">
    <property type="term" value="F:metal ion binding"/>
    <property type="evidence" value="ECO:0007669"/>
    <property type="project" value="UniProtKB-KW"/>
</dbReference>
<dbReference type="PANTHER" id="PTHR35848">
    <property type="entry name" value="OXALATE-BINDING PROTEIN"/>
    <property type="match status" value="1"/>
</dbReference>